<evidence type="ECO:0000256" key="2">
    <source>
        <dbReference type="ARBA" id="ARBA00022741"/>
    </source>
</evidence>
<evidence type="ECO:0000313" key="5">
    <source>
        <dbReference type="EMBL" id="PXX77271.1"/>
    </source>
</evidence>
<feature type="domain" description="ABC transporter" evidence="4">
    <location>
        <begin position="2"/>
        <end position="221"/>
    </location>
</feature>
<proteinExistence type="predicted"/>
<dbReference type="Pfam" id="PF00005">
    <property type="entry name" value="ABC_tran"/>
    <property type="match status" value="1"/>
</dbReference>
<organism evidence="5 6">
    <name type="scientific">Dielma fastidiosa</name>
    <dbReference type="NCBI Taxonomy" id="1034346"/>
    <lineage>
        <taxon>Bacteria</taxon>
        <taxon>Bacillati</taxon>
        <taxon>Bacillota</taxon>
        <taxon>Erysipelotrichia</taxon>
        <taxon>Erysipelotrichales</taxon>
        <taxon>Erysipelotrichaceae</taxon>
        <taxon>Dielma</taxon>
    </lineage>
</organism>
<dbReference type="Proteomes" id="UP000247612">
    <property type="component" value="Unassembled WGS sequence"/>
</dbReference>
<dbReference type="InterPro" id="IPR003593">
    <property type="entry name" value="AAA+_ATPase"/>
</dbReference>
<protein>
    <submittedName>
        <fullName evidence="5">ABC-2 type transport system ATP-binding protein</fullName>
    </submittedName>
</protein>
<gene>
    <name evidence="5" type="ORF">DES51_11113</name>
</gene>
<dbReference type="GO" id="GO:0005524">
    <property type="term" value="F:ATP binding"/>
    <property type="evidence" value="ECO:0007669"/>
    <property type="project" value="UniProtKB-KW"/>
</dbReference>
<evidence type="ECO:0000256" key="3">
    <source>
        <dbReference type="ARBA" id="ARBA00022840"/>
    </source>
</evidence>
<evidence type="ECO:0000259" key="4">
    <source>
        <dbReference type="PROSITE" id="PS50893"/>
    </source>
</evidence>
<dbReference type="InterPro" id="IPR051782">
    <property type="entry name" value="ABC_Transporter_VariousFunc"/>
</dbReference>
<dbReference type="InterPro" id="IPR027417">
    <property type="entry name" value="P-loop_NTPase"/>
</dbReference>
<evidence type="ECO:0000256" key="1">
    <source>
        <dbReference type="ARBA" id="ARBA00022448"/>
    </source>
</evidence>
<dbReference type="SMART" id="SM00382">
    <property type="entry name" value="AAA"/>
    <property type="match status" value="1"/>
</dbReference>
<evidence type="ECO:0000313" key="6">
    <source>
        <dbReference type="Proteomes" id="UP000247612"/>
    </source>
</evidence>
<dbReference type="EMBL" id="QJKH01000011">
    <property type="protein sequence ID" value="PXX77271.1"/>
    <property type="molecule type" value="Genomic_DNA"/>
</dbReference>
<name>A0A318KHF4_9FIRM</name>
<dbReference type="PANTHER" id="PTHR42939:SF1">
    <property type="entry name" value="ABC TRANSPORTER ATP-BINDING PROTEIN ALBC-RELATED"/>
    <property type="match status" value="1"/>
</dbReference>
<dbReference type="STRING" id="1034346.GCA_000313565_03184"/>
<dbReference type="InterPro" id="IPR003439">
    <property type="entry name" value="ABC_transporter-like_ATP-bd"/>
</dbReference>
<dbReference type="SUPFAM" id="SSF52540">
    <property type="entry name" value="P-loop containing nucleoside triphosphate hydrolases"/>
    <property type="match status" value="1"/>
</dbReference>
<dbReference type="Gene3D" id="3.40.50.300">
    <property type="entry name" value="P-loop containing nucleotide triphosphate hydrolases"/>
    <property type="match status" value="1"/>
</dbReference>
<dbReference type="PANTHER" id="PTHR42939">
    <property type="entry name" value="ABC TRANSPORTER ATP-BINDING PROTEIN ALBC-RELATED"/>
    <property type="match status" value="1"/>
</dbReference>
<dbReference type="GO" id="GO:0016887">
    <property type="term" value="F:ATP hydrolysis activity"/>
    <property type="evidence" value="ECO:0007669"/>
    <property type="project" value="InterPro"/>
</dbReference>
<dbReference type="PROSITE" id="PS50893">
    <property type="entry name" value="ABC_TRANSPORTER_2"/>
    <property type="match status" value="1"/>
</dbReference>
<keyword evidence="3 5" id="KW-0067">ATP-binding</keyword>
<accession>A0A318KHF4</accession>
<keyword evidence="1" id="KW-0813">Transport</keyword>
<dbReference type="RefSeq" id="WP_022939465.1">
    <property type="nucleotide sequence ID" value="NZ_CABKRQ010000010.1"/>
</dbReference>
<keyword evidence="2" id="KW-0547">Nucleotide-binding</keyword>
<comment type="caution">
    <text evidence="5">The sequence shown here is derived from an EMBL/GenBank/DDBJ whole genome shotgun (WGS) entry which is preliminary data.</text>
</comment>
<sequence>MLELNNISFTYTDEPFIENLSLMLDTNAPCILLSGKNGSGKTTLLNLMCELLPAYDGSIERHGMSIGYLPYQDCLIKDVSVLDNFRFYNRIFNDQDLELNDSFYNQLLQIFSIDYQHKKVKQCSSGEQKKCAIVCLLLSKADLLIFDEPFNALDFQSVLGFLRLIKEMKQEHLFLITTHTMDVIGKIADRLLIMEHGSLKADILGRKEIEAYLNDQYYAEIKTI</sequence>
<dbReference type="AlphaFoldDB" id="A0A318KHF4"/>
<dbReference type="OrthoDB" id="9801958at2"/>
<keyword evidence="6" id="KW-1185">Reference proteome</keyword>
<reference evidence="5 6" key="1">
    <citation type="submission" date="2018-05" db="EMBL/GenBank/DDBJ databases">
        <title>Genomic Encyclopedia of Type Strains, Phase IV (KMG-IV): sequencing the most valuable type-strain genomes for metagenomic binning, comparative biology and taxonomic classification.</title>
        <authorList>
            <person name="Goeker M."/>
        </authorList>
    </citation>
    <scope>NUCLEOTIDE SEQUENCE [LARGE SCALE GENOMIC DNA]</scope>
    <source>
        <strain evidence="5 6">JC118</strain>
    </source>
</reference>